<dbReference type="GO" id="GO:0005886">
    <property type="term" value="C:plasma membrane"/>
    <property type="evidence" value="ECO:0007669"/>
    <property type="project" value="UniProtKB-SubCell"/>
</dbReference>
<evidence type="ECO:0000256" key="3">
    <source>
        <dbReference type="ARBA" id="ARBA00022448"/>
    </source>
</evidence>
<dbReference type="PANTHER" id="PTHR11893">
    <property type="entry name" value="INNEXIN"/>
    <property type="match status" value="1"/>
</dbReference>
<organism evidence="14 15">
    <name type="scientific">Hypothenemus hampei</name>
    <name type="common">Coffee berry borer</name>
    <dbReference type="NCBI Taxonomy" id="57062"/>
    <lineage>
        <taxon>Eukaryota</taxon>
        <taxon>Metazoa</taxon>
        <taxon>Ecdysozoa</taxon>
        <taxon>Arthropoda</taxon>
        <taxon>Hexapoda</taxon>
        <taxon>Insecta</taxon>
        <taxon>Pterygota</taxon>
        <taxon>Neoptera</taxon>
        <taxon>Endopterygota</taxon>
        <taxon>Coleoptera</taxon>
        <taxon>Polyphaga</taxon>
        <taxon>Cucujiformia</taxon>
        <taxon>Curculionidae</taxon>
        <taxon>Scolytinae</taxon>
        <taxon>Hypothenemus</taxon>
    </lineage>
</organism>
<evidence type="ECO:0000256" key="2">
    <source>
        <dbReference type="ARBA" id="ARBA00004651"/>
    </source>
</evidence>
<keyword evidence="7" id="KW-0965">Cell junction</keyword>
<name>A0ABD1EBF4_HYPHA</name>
<keyword evidence="5 12" id="KW-0812">Transmembrane</keyword>
<evidence type="ECO:0000313" key="14">
    <source>
        <dbReference type="EMBL" id="KAL1491940.1"/>
    </source>
</evidence>
<dbReference type="GO" id="GO:0005921">
    <property type="term" value="C:gap junction"/>
    <property type="evidence" value="ECO:0007669"/>
    <property type="project" value="UniProtKB-SubCell"/>
</dbReference>
<accession>A0ABD1EBF4</accession>
<keyword evidence="15" id="KW-1185">Reference proteome</keyword>
<keyword evidence="8 12" id="KW-1133">Transmembrane helix</keyword>
<evidence type="ECO:0000256" key="9">
    <source>
        <dbReference type="ARBA" id="ARBA00023065"/>
    </source>
</evidence>
<gene>
    <name evidence="12" type="primary">inx</name>
    <name evidence="14" type="ORF">ABEB36_012457</name>
</gene>
<evidence type="ECO:0000256" key="13">
    <source>
        <dbReference type="SAM" id="MobiDB-lite"/>
    </source>
</evidence>
<dbReference type="EMBL" id="JBDJPC010000009">
    <property type="protein sequence ID" value="KAL1491940.1"/>
    <property type="molecule type" value="Genomic_DNA"/>
</dbReference>
<keyword evidence="3 12" id="KW-0813">Transport</keyword>
<feature type="region of interest" description="Disordered" evidence="13">
    <location>
        <begin position="383"/>
        <end position="404"/>
    </location>
</feature>
<keyword evidence="10 12" id="KW-0472">Membrane</keyword>
<dbReference type="Proteomes" id="UP001566132">
    <property type="component" value="Unassembled WGS sequence"/>
</dbReference>
<dbReference type="PANTHER" id="PTHR11893:SF38">
    <property type="entry name" value="INNEXIN INX7"/>
    <property type="match status" value="1"/>
</dbReference>
<keyword evidence="9 12" id="KW-0406">Ion transport</keyword>
<evidence type="ECO:0000256" key="10">
    <source>
        <dbReference type="ARBA" id="ARBA00023136"/>
    </source>
</evidence>
<evidence type="ECO:0000256" key="5">
    <source>
        <dbReference type="ARBA" id="ARBA00022692"/>
    </source>
</evidence>
<evidence type="ECO:0000256" key="7">
    <source>
        <dbReference type="ARBA" id="ARBA00022949"/>
    </source>
</evidence>
<dbReference type="InterPro" id="IPR000990">
    <property type="entry name" value="Innexin"/>
</dbReference>
<evidence type="ECO:0000256" key="12">
    <source>
        <dbReference type="RuleBase" id="RU010713"/>
    </source>
</evidence>
<evidence type="ECO:0000313" key="15">
    <source>
        <dbReference type="Proteomes" id="UP001566132"/>
    </source>
</evidence>
<evidence type="ECO:0000256" key="4">
    <source>
        <dbReference type="ARBA" id="ARBA00022475"/>
    </source>
</evidence>
<dbReference type="PRINTS" id="PR01262">
    <property type="entry name" value="INNEXIN"/>
</dbReference>
<evidence type="ECO:0000256" key="8">
    <source>
        <dbReference type="ARBA" id="ARBA00022989"/>
    </source>
</evidence>
<sequence length="404" mass="46804">MLKTFEGVVPFVKRLAARTYSIDNWIFKLHYRITFTLLIVSTVLVCSRQYIGEHIHCIADDGVPANVMNTFCFFTSTFTLVKDLNAKLVDMENLPHPGVGTYGINSKEEIKRHAYYQWVPFMLFGQAIMFYLTHILWKKLEGGRIKYLVDGLQLAAFSLQDKEIKVSSSAIPSKQDKEDKIRTIRKAFMDRLYISGSWSLNMMFCESLNLLNVILQIYITNKFLGGEFLRLGADVWKEGLESSVDPLDEVFPKVTKCTFHKYGPSGSIQWHDAMCVMALNVINDKIYTFLWFWYIILFILTAGGLVWRFATVLLHAKSRTFNKIVFANSCPGKINPWDVITVSRYRSYTDWLFLKYMSKNLDGLVFREIIIDLAKDLENEYENEEPSKKSLLSSQPDNNEYKFD</sequence>
<comment type="subcellular location">
    <subcellularLocation>
        <location evidence="1">Cell junction</location>
        <location evidence="1">Gap junction</location>
    </subcellularLocation>
    <subcellularLocation>
        <location evidence="2 12">Cell membrane</location>
        <topology evidence="2 12">Multi-pass membrane protein</topology>
    </subcellularLocation>
</comment>
<comment type="caution">
    <text evidence="12">Lacks conserved residue(s) required for the propagation of feature annotation.</text>
</comment>
<keyword evidence="4" id="KW-1003">Cell membrane</keyword>
<feature type="transmembrane region" description="Helical" evidence="12">
    <location>
        <begin position="115"/>
        <end position="137"/>
    </location>
</feature>
<comment type="caution">
    <text evidence="14">The sequence shown here is derived from an EMBL/GenBank/DDBJ whole genome shotgun (WGS) entry which is preliminary data.</text>
</comment>
<dbReference type="GO" id="GO:0034220">
    <property type="term" value="P:monoatomic ion transmembrane transport"/>
    <property type="evidence" value="ECO:0007669"/>
    <property type="project" value="UniProtKB-KW"/>
</dbReference>
<evidence type="ECO:0000256" key="11">
    <source>
        <dbReference type="ARBA" id="ARBA00023303"/>
    </source>
</evidence>
<keyword evidence="6" id="KW-0303">Gap junction</keyword>
<dbReference type="PROSITE" id="PS51013">
    <property type="entry name" value="PANNEXIN"/>
    <property type="match status" value="1"/>
</dbReference>
<comment type="function">
    <text evidence="12">Structural component of the gap junctions.</text>
</comment>
<reference evidence="14 15" key="1">
    <citation type="submission" date="2024-05" db="EMBL/GenBank/DDBJ databases">
        <title>Genetic variation in Jamaican populations of the coffee berry borer (Hypothenemus hampei).</title>
        <authorList>
            <person name="Errbii M."/>
            <person name="Myrie A."/>
        </authorList>
    </citation>
    <scope>NUCLEOTIDE SEQUENCE [LARGE SCALE GENOMIC DNA]</scope>
    <source>
        <strain evidence="14">JA-Hopewell-2020-01-JO</strain>
        <tissue evidence="14">Whole body</tissue>
    </source>
</reference>
<comment type="similarity">
    <text evidence="12">Belongs to the pannexin family.</text>
</comment>
<dbReference type="Pfam" id="PF00876">
    <property type="entry name" value="Innexin"/>
    <property type="match status" value="1"/>
</dbReference>
<protein>
    <recommendedName>
        <fullName evidence="12">Innexin</fullName>
    </recommendedName>
</protein>
<evidence type="ECO:0000256" key="6">
    <source>
        <dbReference type="ARBA" id="ARBA00022868"/>
    </source>
</evidence>
<feature type="transmembrane region" description="Helical" evidence="12">
    <location>
        <begin position="291"/>
        <end position="314"/>
    </location>
</feature>
<dbReference type="AlphaFoldDB" id="A0ABD1EBF4"/>
<proteinExistence type="inferred from homology"/>
<evidence type="ECO:0000256" key="1">
    <source>
        <dbReference type="ARBA" id="ARBA00004610"/>
    </source>
</evidence>
<keyword evidence="11 12" id="KW-0407">Ion channel</keyword>